<dbReference type="GO" id="GO:0043235">
    <property type="term" value="C:receptor complex"/>
    <property type="evidence" value="ECO:0007669"/>
    <property type="project" value="TreeGrafter"/>
</dbReference>
<proteinExistence type="predicted"/>
<dbReference type="InterPro" id="IPR020635">
    <property type="entry name" value="Tyr_kinase_cat_dom"/>
</dbReference>
<comment type="catalytic activity">
    <reaction evidence="2">
        <text>L-tyrosyl-[protein] + ATP = O-phospho-L-tyrosyl-[protein] + ADP + H(+)</text>
        <dbReference type="Rhea" id="RHEA:10596"/>
        <dbReference type="Rhea" id="RHEA-COMP:10136"/>
        <dbReference type="Rhea" id="RHEA-COMP:20101"/>
        <dbReference type="ChEBI" id="CHEBI:15378"/>
        <dbReference type="ChEBI" id="CHEBI:30616"/>
        <dbReference type="ChEBI" id="CHEBI:46858"/>
        <dbReference type="ChEBI" id="CHEBI:61978"/>
        <dbReference type="ChEBI" id="CHEBI:456216"/>
        <dbReference type="EC" id="2.7.10.1"/>
    </reaction>
</comment>
<dbReference type="InterPro" id="IPR011009">
    <property type="entry name" value="Kinase-like_dom_sf"/>
</dbReference>
<dbReference type="GO" id="GO:0004714">
    <property type="term" value="F:transmembrane receptor protein tyrosine kinase activity"/>
    <property type="evidence" value="ECO:0007669"/>
    <property type="project" value="UniProtKB-EC"/>
</dbReference>
<dbReference type="EMBL" id="CAJNOH010000058">
    <property type="protein sequence ID" value="CAF0821903.1"/>
    <property type="molecule type" value="Genomic_DNA"/>
</dbReference>
<evidence type="ECO:0000313" key="9">
    <source>
        <dbReference type="Proteomes" id="UP000663870"/>
    </source>
</evidence>
<evidence type="ECO:0000256" key="1">
    <source>
        <dbReference type="ARBA" id="ARBA00004167"/>
    </source>
</evidence>
<dbReference type="InterPro" id="IPR008266">
    <property type="entry name" value="Tyr_kinase_AS"/>
</dbReference>
<dbReference type="SMART" id="SM00219">
    <property type="entry name" value="TyrKc"/>
    <property type="match status" value="1"/>
</dbReference>
<dbReference type="Proteomes" id="UP000663870">
    <property type="component" value="Unassembled WGS sequence"/>
</dbReference>
<evidence type="ECO:0000256" key="3">
    <source>
        <dbReference type="PROSITE-ProRule" id="PRU10141"/>
    </source>
</evidence>
<dbReference type="AlphaFoldDB" id="A0A813U0B4"/>
<dbReference type="InterPro" id="IPR017441">
    <property type="entry name" value="Protein_kinase_ATP_BS"/>
</dbReference>
<protein>
    <recommendedName>
        <fullName evidence="5">Protein kinase domain-containing protein</fullName>
    </recommendedName>
</protein>
<dbReference type="PROSITE" id="PS00109">
    <property type="entry name" value="PROTEIN_KINASE_TYR"/>
    <property type="match status" value="1"/>
</dbReference>
<dbReference type="PROSITE" id="PS00107">
    <property type="entry name" value="PROTEIN_KINASE_ATP"/>
    <property type="match status" value="1"/>
</dbReference>
<name>A0A813U0B4_9BILA</name>
<feature type="region of interest" description="Disordered" evidence="4">
    <location>
        <begin position="1"/>
        <end position="32"/>
    </location>
</feature>
<dbReference type="InterPro" id="IPR050122">
    <property type="entry name" value="RTK"/>
</dbReference>
<dbReference type="PROSITE" id="PS50011">
    <property type="entry name" value="PROTEIN_KINASE_DOM"/>
    <property type="match status" value="1"/>
</dbReference>
<reference evidence="6" key="1">
    <citation type="submission" date="2021-02" db="EMBL/GenBank/DDBJ databases">
        <authorList>
            <person name="Nowell W R."/>
        </authorList>
    </citation>
    <scope>NUCLEOTIDE SEQUENCE</scope>
</reference>
<dbReference type="PANTHER" id="PTHR24416">
    <property type="entry name" value="TYROSINE-PROTEIN KINASE RECEPTOR"/>
    <property type="match status" value="1"/>
</dbReference>
<keyword evidence="3" id="KW-0547">Nucleotide-binding</keyword>
<dbReference type="GO" id="GO:0007169">
    <property type="term" value="P:cell surface receptor protein tyrosine kinase signaling pathway"/>
    <property type="evidence" value="ECO:0007669"/>
    <property type="project" value="TreeGrafter"/>
</dbReference>
<comment type="subcellular location">
    <subcellularLocation>
        <location evidence="1">Membrane</location>
        <topology evidence="1">Single-pass membrane protein</topology>
    </subcellularLocation>
</comment>
<sequence>MGAKASLQKHLLHQQHSPEQNSCSSSSRISSRSDHQINLVGNDISRFTNVEISNFYRHHHFTSSSRDQKSDQQVKVLESCSTEKIERRKKPSASQNTQKQQLGVRKSRSTDNMLYTTTLITVEQLLNNHAKQRQQRNPSPTSFISEQLFPSENIEKSLSTTCLNQTFPSKITRKKISPSLKLVLIEPQEFQNIDEIGKGHFGIVYHALYKGKRDVALKTLYIEDEYSSNYLFDSYDENIYELLYEAYIMTRLKHPNLLRIIGVTFFGDKQQLCLVTDFMKNGSLLNYLRKNREIFFQSDFQYINNKLNKFGKQIFDAMLYLEERNIIHRDLAARNCLIGQDDKLKVGDFGLTKLTDRGLYKGTARSVCAPRWTSPEALFSSKYSSRSDVWSYGITLWEIYSLGERPFRNVNNSAIQILLKNSSENLTHFLPQPEHFGSTEIYTNIILPCLTYNVAMRPRFRDLRERLLTLFTDKD</sequence>
<feature type="domain" description="Protein kinase" evidence="5">
    <location>
        <begin position="190"/>
        <end position="471"/>
    </location>
</feature>
<evidence type="ECO:0000313" key="6">
    <source>
        <dbReference type="EMBL" id="CAF0821903.1"/>
    </source>
</evidence>
<dbReference type="InterPro" id="IPR000719">
    <property type="entry name" value="Prot_kinase_dom"/>
</dbReference>
<dbReference type="CDD" id="cd00192">
    <property type="entry name" value="PTKc"/>
    <property type="match status" value="1"/>
</dbReference>
<evidence type="ECO:0000313" key="8">
    <source>
        <dbReference type="Proteomes" id="UP000663854"/>
    </source>
</evidence>
<organism evidence="6 8">
    <name type="scientific">Rotaria sordida</name>
    <dbReference type="NCBI Taxonomy" id="392033"/>
    <lineage>
        <taxon>Eukaryota</taxon>
        <taxon>Metazoa</taxon>
        <taxon>Spiralia</taxon>
        <taxon>Gnathifera</taxon>
        <taxon>Rotifera</taxon>
        <taxon>Eurotatoria</taxon>
        <taxon>Bdelloidea</taxon>
        <taxon>Philodinida</taxon>
        <taxon>Philodinidae</taxon>
        <taxon>Rotaria</taxon>
    </lineage>
</organism>
<dbReference type="GO" id="GO:0005886">
    <property type="term" value="C:plasma membrane"/>
    <property type="evidence" value="ECO:0007669"/>
    <property type="project" value="TreeGrafter"/>
</dbReference>
<dbReference type="SUPFAM" id="SSF56112">
    <property type="entry name" value="Protein kinase-like (PK-like)"/>
    <property type="match status" value="1"/>
</dbReference>
<dbReference type="Gene3D" id="1.10.510.10">
    <property type="entry name" value="Transferase(Phosphotransferase) domain 1"/>
    <property type="match status" value="1"/>
</dbReference>
<feature type="binding site" evidence="3">
    <location>
        <position position="218"/>
    </location>
    <ligand>
        <name>ATP</name>
        <dbReference type="ChEBI" id="CHEBI:30616"/>
    </ligand>
</feature>
<dbReference type="GO" id="GO:0005524">
    <property type="term" value="F:ATP binding"/>
    <property type="evidence" value="ECO:0007669"/>
    <property type="project" value="UniProtKB-UniRule"/>
</dbReference>
<dbReference type="PRINTS" id="PR00109">
    <property type="entry name" value="TYRKINASE"/>
</dbReference>
<accession>A0A813U0B4</accession>
<keyword evidence="9" id="KW-1185">Reference proteome</keyword>
<evidence type="ECO:0000256" key="4">
    <source>
        <dbReference type="SAM" id="MobiDB-lite"/>
    </source>
</evidence>
<evidence type="ECO:0000313" key="7">
    <source>
        <dbReference type="EMBL" id="CAF0976206.1"/>
    </source>
</evidence>
<evidence type="ECO:0000259" key="5">
    <source>
        <dbReference type="PROSITE" id="PS50011"/>
    </source>
</evidence>
<feature type="region of interest" description="Disordered" evidence="4">
    <location>
        <begin position="81"/>
        <end position="108"/>
    </location>
</feature>
<dbReference type="PANTHER" id="PTHR24416:SF631">
    <property type="entry name" value="SERINE_THREONINE_TYROSINE KINASE 1"/>
    <property type="match status" value="1"/>
</dbReference>
<dbReference type="EMBL" id="CAJNOL010000271">
    <property type="protein sequence ID" value="CAF0976206.1"/>
    <property type="molecule type" value="Genomic_DNA"/>
</dbReference>
<keyword evidence="3" id="KW-0067">ATP-binding</keyword>
<comment type="caution">
    <text evidence="6">The sequence shown here is derived from an EMBL/GenBank/DDBJ whole genome shotgun (WGS) entry which is preliminary data.</text>
</comment>
<dbReference type="Proteomes" id="UP000663854">
    <property type="component" value="Unassembled WGS sequence"/>
</dbReference>
<evidence type="ECO:0000256" key="2">
    <source>
        <dbReference type="ARBA" id="ARBA00051243"/>
    </source>
</evidence>
<dbReference type="Pfam" id="PF07714">
    <property type="entry name" value="PK_Tyr_Ser-Thr"/>
    <property type="match status" value="1"/>
</dbReference>
<dbReference type="InterPro" id="IPR001245">
    <property type="entry name" value="Ser-Thr/Tyr_kinase_cat_dom"/>
</dbReference>
<gene>
    <name evidence="7" type="ORF">JXQ802_LOCUS12936</name>
    <name evidence="6" type="ORF">PYM288_LOCUS5631</name>
</gene>
<feature type="compositionally biased region" description="Polar residues" evidence="4">
    <location>
        <begin position="92"/>
        <end position="101"/>
    </location>
</feature>